<dbReference type="Pfam" id="PF08837">
    <property type="entry name" value="DUF1810"/>
    <property type="match status" value="1"/>
</dbReference>
<evidence type="ECO:0000313" key="2">
    <source>
        <dbReference type="Proteomes" id="UP001138961"/>
    </source>
</evidence>
<dbReference type="Gene3D" id="1.25.40.380">
    <property type="entry name" value="Protein of unknown function DUF1810"/>
    <property type="match status" value="1"/>
</dbReference>
<evidence type="ECO:0000313" key="1">
    <source>
        <dbReference type="EMBL" id="MCB5199329.1"/>
    </source>
</evidence>
<comment type="caution">
    <text evidence="1">The sequence shown here is derived from an EMBL/GenBank/DDBJ whole genome shotgun (WGS) entry which is preliminary data.</text>
</comment>
<organism evidence="1 2">
    <name type="scientific">Loktanella gaetbuli</name>
    <dbReference type="NCBI Taxonomy" id="2881335"/>
    <lineage>
        <taxon>Bacteria</taxon>
        <taxon>Pseudomonadati</taxon>
        <taxon>Pseudomonadota</taxon>
        <taxon>Alphaproteobacteria</taxon>
        <taxon>Rhodobacterales</taxon>
        <taxon>Roseobacteraceae</taxon>
        <taxon>Loktanella</taxon>
    </lineage>
</organism>
<sequence>MFAMDDTPIDDDFEDDEDEFDHFTDAQDSVWDTVMSDLAAGRATGNWVWFVFPVLTGIDDAPMAMFYSLRDAAEASEFARHPVLGPRLVTCLRKLTENDRPLSDTMADENAYKVRACATLFEAAVPQDPIYAKALDDLFAGQRCTKTQRLLREPPPALF</sequence>
<dbReference type="InterPro" id="IPR014937">
    <property type="entry name" value="DUF1810"/>
</dbReference>
<proteinExistence type="predicted"/>
<name>A0ABS8BUB3_9RHOB</name>
<dbReference type="RefSeq" id="WP_226748091.1">
    <property type="nucleotide sequence ID" value="NZ_JAJATZ010000003.1"/>
</dbReference>
<protein>
    <submittedName>
        <fullName evidence="1">DUF1810 domain-containing protein</fullName>
    </submittedName>
</protein>
<keyword evidence="2" id="KW-1185">Reference proteome</keyword>
<gene>
    <name evidence="1" type="ORF">LGQ03_08750</name>
</gene>
<reference evidence="1" key="1">
    <citation type="submission" date="2021-10" db="EMBL/GenBank/DDBJ databases">
        <title>Loktanella gaetbuli sp. nov., isolated from a tidal flat.</title>
        <authorList>
            <person name="Park S."/>
            <person name="Yoon J.-H."/>
        </authorList>
    </citation>
    <scope>NUCLEOTIDE SEQUENCE</scope>
    <source>
        <strain evidence="1">TSTF-M6</strain>
    </source>
</reference>
<dbReference type="Proteomes" id="UP001138961">
    <property type="component" value="Unassembled WGS sequence"/>
</dbReference>
<dbReference type="InterPro" id="IPR036287">
    <property type="entry name" value="Rv1873-like_sf"/>
</dbReference>
<dbReference type="EMBL" id="JAJATZ010000003">
    <property type="protein sequence ID" value="MCB5199329.1"/>
    <property type="molecule type" value="Genomic_DNA"/>
</dbReference>
<accession>A0ABS8BUB3</accession>
<dbReference type="SUPFAM" id="SSF140736">
    <property type="entry name" value="Rv1873-like"/>
    <property type="match status" value="1"/>
</dbReference>